<keyword evidence="4 5" id="KW-0472">Membrane</keyword>
<dbReference type="PANTHER" id="PTHR37422">
    <property type="entry name" value="TEICHURONIC ACID BIOSYNTHESIS PROTEIN TUAE"/>
    <property type="match status" value="1"/>
</dbReference>
<gene>
    <name evidence="7" type="ORF">RQP50_26455</name>
</gene>
<feature type="transmembrane region" description="Helical" evidence="5">
    <location>
        <begin position="140"/>
        <end position="159"/>
    </location>
</feature>
<feature type="transmembrane region" description="Helical" evidence="5">
    <location>
        <begin position="271"/>
        <end position="289"/>
    </location>
</feature>
<dbReference type="GO" id="GO:0016874">
    <property type="term" value="F:ligase activity"/>
    <property type="evidence" value="ECO:0007669"/>
    <property type="project" value="UniProtKB-KW"/>
</dbReference>
<feature type="transmembrane region" description="Helical" evidence="5">
    <location>
        <begin position="53"/>
        <end position="71"/>
    </location>
</feature>
<evidence type="ECO:0000256" key="1">
    <source>
        <dbReference type="ARBA" id="ARBA00004141"/>
    </source>
</evidence>
<feature type="transmembrane region" description="Helical" evidence="5">
    <location>
        <begin position="83"/>
        <end position="103"/>
    </location>
</feature>
<feature type="transmembrane region" description="Helical" evidence="5">
    <location>
        <begin position="482"/>
        <end position="500"/>
    </location>
</feature>
<reference evidence="8" key="1">
    <citation type="submission" date="2023-09" db="EMBL/GenBank/DDBJ databases">
        <title>Paenibacillus sp. chi10 Genome sequencing and assembly.</title>
        <authorList>
            <person name="Kim I."/>
        </authorList>
    </citation>
    <scope>NUCLEOTIDE SEQUENCE [LARGE SCALE GENOMIC DNA]</scope>
    <source>
        <strain evidence="8">chi10</strain>
    </source>
</reference>
<sequence>MSTYGYTGSKAKKNSEGSRAPWLLLGVIILFLLWSTFKVALFNGQMADFDQPIYVAALLSAIIAMIAIAVGWKQFNWSSRKDLLSLCVFLLPASFALSTISAASNYLAVNMLIIMLMYGIFFVASSIIAQDGVVNRTLNLAIMIISYIVVFFGLFHWLGNGPGVTALIKWLGISTTPSGAYLNAVMSDSNGERLASVFQYANTYAGFLMAFLLGALLFISKSQNWWRKSVHSFMIVPIMLSIFLTLSRGGLLLLPVAFIVVLVFLKPYRQLMWFMHLIISGVITVLILNPVTEIGLRVQKDFSGSDSLKGWAYIIVGSILSAAISYALERWISPWLEQKTTAVSNKRWGSFLIPVGGAVLAGLLLFVLIGTNVKNMLPENITTRLETINFQQHSVLERITFYKDSLKLVADYPLIGAGGGAWAALYAKYENNPYDIQQAHSFYMQYLVETGIIGILILMAFLIYIYWNYIRSYINANDQERDSYFLYFILSTSILIHSAMDFNMSYVYIGILVFISLGGMTASIKSKPIEKRTQKKYQIALTSILGVVGIGLFITSILFVQASSSFASAKQIVLATQDFNKTMEQLRKAKSIRSTHPEYAAFEAQLYMSVYEQQKDEQFFTEAEKVLKNALGDNPHNKSLLLQLIKLYNIKGLDEQVYAVYSQNASNFPWDMKWYEEYMDIALREGYKSITTAPDIKDGYLDEVIAAFEHVKAGVEHLKTLPKGQLQGNPFYVTSSMAMNAGRAYVMKGDPAKAAEAMKPYLQENLTDSNNPEDNPGNNRELARWYVAATIQQGQVDQNWFDKLVALGSDQKEQIDQIAEMKFKAE</sequence>
<evidence type="ECO:0000256" key="5">
    <source>
        <dbReference type="SAM" id="Phobius"/>
    </source>
</evidence>
<feature type="transmembrane region" description="Helical" evidence="5">
    <location>
        <begin position="506"/>
        <end position="525"/>
    </location>
</feature>
<protein>
    <submittedName>
        <fullName evidence="7">O-antigen ligase family protein</fullName>
    </submittedName>
</protein>
<dbReference type="EMBL" id="JAVYAA010000009">
    <property type="protein sequence ID" value="MDT8979781.1"/>
    <property type="molecule type" value="Genomic_DNA"/>
</dbReference>
<accession>A0AAJ2K0E8</accession>
<dbReference type="GO" id="GO:0016020">
    <property type="term" value="C:membrane"/>
    <property type="evidence" value="ECO:0007669"/>
    <property type="project" value="UniProtKB-SubCell"/>
</dbReference>
<feature type="transmembrane region" description="Helical" evidence="5">
    <location>
        <begin position="446"/>
        <end position="470"/>
    </location>
</feature>
<dbReference type="InterPro" id="IPR011990">
    <property type="entry name" value="TPR-like_helical_dom_sf"/>
</dbReference>
<dbReference type="Proteomes" id="UP001250538">
    <property type="component" value="Unassembled WGS sequence"/>
</dbReference>
<feature type="domain" description="O-antigen ligase-related" evidence="6">
    <location>
        <begin position="307"/>
        <end position="458"/>
    </location>
</feature>
<evidence type="ECO:0000313" key="7">
    <source>
        <dbReference type="EMBL" id="MDT8979781.1"/>
    </source>
</evidence>
<proteinExistence type="predicted"/>
<keyword evidence="7" id="KW-0436">Ligase</keyword>
<keyword evidence="3 5" id="KW-1133">Transmembrane helix</keyword>
<name>A0AAJ2K0E8_9BACL</name>
<feature type="transmembrane region" description="Helical" evidence="5">
    <location>
        <begin position="310"/>
        <end position="328"/>
    </location>
</feature>
<dbReference type="Pfam" id="PF04932">
    <property type="entry name" value="Wzy_C"/>
    <property type="match status" value="1"/>
</dbReference>
<evidence type="ECO:0000256" key="4">
    <source>
        <dbReference type="ARBA" id="ARBA00023136"/>
    </source>
</evidence>
<evidence type="ECO:0000259" key="6">
    <source>
        <dbReference type="Pfam" id="PF04932"/>
    </source>
</evidence>
<dbReference type="RefSeq" id="WP_315747216.1">
    <property type="nucleotide sequence ID" value="NZ_JAVYAA010000009.1"/>
</dbReference>
<organism evidence="7 8">
    <name type="scientific">Paenibacillus suaedae</name>
    <dbReference type="NCBI Taxonomy" id="3077233"/>
    <lineage>
        <taxon>Bacteria</taxon>
        <taxon>Bacillati</taxon>
        <taxon>Bacillota</taxon>
        <taxon>Bacilli</taxon>
        <taxon>Bacillales</taxon>
        <taxon>Paenibacillaceae</taxon>
        <taxon>Paenibacillus</taxon>
    </lineage>
</organism>
<evidence type="ECO:0000313" key="8">
    <source>
        <dbReference type="Proteomes" id="UP001250538"/>
    </source>
</evidence>
<evidence type="ECO:0000256" key="2">
    <source>
        <dbReference type="ARBA" id="ARBA00022692"/>
    </source>
</evidence>
<feature type="transmembrane region" description="Helical" evidence="5">
    <location>
        <begin position="109"/>
        <end position="128"/>
    </location>
</feature>
<keyword evidence="2 5" id="KW-0812">Transmembrane</keyword>
<dbReference type="InterPro" id="IPR007016">
    <property type="entry name" value="O-antigen_ligase-rel_domated"/>
</dbReference>
<feature type="transmembrane region" description="Helical" evidence="5">
    <location>
        <begin position="21"/>
        <end position="41"/>
    </location>
</feature>
<dbReference type="Gene3D" id="1.25.40.10">
    <property type="entry name" value="Tetratricopeptide repeat domain"/>
    <property type="match status" value="1"/>
</dbReference>
<feature type="transmembrane region" description="Helical" evidence="5">
    <location>
        <begin position="240"/>
        <end position="265"/>
    </location>
</feature>
<keyword evidence="8" id="KW-1185">Reference proteome</keyword>
<comment type="subcellular location">
    <subcellularLocation>
        <location evidence="1">Membrane</location>
        <topology evidence="1">Multi-pass membrane protein</topology>
    </subcellularLocation>
</comment>
<evidence type="ECO:0000256" key="3">
    <source>
        <dbReference type="ARBA" id="ARBA00022989"/>
    </source>
</evidence>
<comment type="caution">
    <text evidence="7">The sequence shown here is derived from an EMBL/GenBank/DDBJ whole genome shotgun (WGS) entry which is preliminary data.</text>
</comment>
<dbReference type="AlphaFoldDB" id="A0AAJ2K0E8"/>
<feature type="transmembrane region" description="Helical" evidence="5">
    <location>
        <begin position="537"/>
        <end position="560"/>
    </location>
</feature>
<feature type="transmembrane region" description="Helical" evidence="5">
    <location>
        <begin position="348"/>
        <end position="369"/>
    </location>
</feature>
<dbReference type="InterPro" id="IPR051533">
    <property type="entry name" value="WaaL-like"/>
</dbReference>
<dbReference type="PANTHER" id="PTHR37422:SF13">
    <property type="entry name" value="LIPOPOLYSACCHARIDE BIOSYNTHESIS PROTEIN PA4999-RELATED"/>
    <property type="match status" value="1"/>
</dbReference>
<feature type="transmembrane region" description="Helical" evidence="5">
    <location>
        <begin position="197"/>
        <end position="219"/>
    </location>
</feature>